<dbReference type="EMBL" id="QFOI01000450">
    <property type="protein sequence ID" value="PZP42186.1"/>
    <property type="molecule type" value="Genomic_DNA"/>
</dbReference>
<protein>
    <submittedName>
        <fullName evidence="1">Uncharacterized protein</fullName>
    </submittedName>
</protein>
<sequence>MFCFIFRCYSNISGCSCKEYF</sequence>
<reference evidence="1 2" key="1">
    <citation type="submission" date="2017-11" db="EMBL/GenBank/DDBJ databases">
        <title>Infants hospitalized years apart are colonized by the same room-sourced microbial strains.</title>
        <authorList>
            <person name="Brooks B."/>
            <person name="Olm M.R."/>
            <person name="Firek B.A."/>
            <person name="Baker R."/>
            <person name="Thomas B.C."/>
            <person name="Morowitz M.J."/>
            <person name="Banfield J.F."/>
        </authorList>
    </citation>
    <scope>NUCLEOTIDE SEQUENCE [LARGE SCALE GENOMIC DNA]</scope>
    <source>
        <strain evidence="1">S2_009_000_R2_76</strain>
    </source>
</reference>
<evidence type="ECO:0000313" key="1">
    <source>
        <dbReference type="EMBL" id="PZP42186.1"/>
    </source>
</evidence>
<dbReference type="AlphaFoldDB" id="A0A2W5G9H9"/>
<organism evidence="1 2">
    <name type="scientific">Pseudopedobacter saltans</name>
    <dbReference type="NCBI Taxonomy" id="151895"/>
    <lineage>
        <taxon>Bacteria</taxon>
        <taxon>Pseudomonadati</taxon>
        <taxon>Bacteroidota</taxon>
        <taxon>Sphingobacteriia</taxon>
        <taxon>Sphingobacteriales</taxon>
        <taxon>Sphingobacteriaceae</taxon>
        <taxon>Pseudopedobacter</taxon>
    </lineage>
</organism>
<dbReference type="Proteomes" id="UP000249645">
    <property type="component" value="Unassembled WGS sequence"/>
</dbReference>
<name>A0A2W5G9H9_9SPHI</name>
<proteinExistence type="predicted"/>
<comment type="caution">
    <text evidence="1">The sequence shown here is derived from an EMBL/GenBank/DDBJ whole genome shotgun (WGS) entry which is preliminary data.</text>
</comment>
<evidence type="ECO:0000313" key="2">
    <source>
        <dbReference type="Proteomes" id="UP000249645"/>
    </source>
</evidence>
<accession>A0A2W5G9H9</accession>
<gene>
    <name evidence="1" type="ORF">DI598_17230</name>
</gene>